<name>A0ACD5X661_AVESA</name>
<reference evidence="1" key="1">
    <citation type="submission" date="2021-05" db="EMBL/GenBank/DDBJ databases">
        <authorList>
            <person name="Scholz U."/>
            <person name="Mascher M."/>
            <person name="Fiebig A."/>
        </authorList>
    </citation>
    <scope>NUCLEOTIDE SEQUENCE [LARGE SCALE GENOMIC DNA]</scope>
</reference>
<reference evidence="1" key="2">
    <citation type="submission" date="2025-09" db="UniProtKB">
        <authorList>
            <consortium name="EnsemblPlants"/>
        </authorList>
    </citation>
    <scope>IDENTIFICATION</scope>
</reference>
<sequence>MDPCLRATNTEGEIKTKEYIFQRLIETVDFIGAENVVQVVTDNASNCRGAGLMVEQKYPHIFWTPCVVHTLNLALKSICAARDEEDPEFEHCNWINEVTSDAQHIRNFIMNHSMRLSMFNDNSKLKLLAIAETRFASQIVMLKRFREIKDDLTLLVVCPRWSDYRDDNQGRAQFVKDKVLSDLWWDKVKYILDFSEPIYSMIRAADTDKPCLHLIYEMWDSMIEKVKTIIYRHEGKHEHDHSPFYDIVDKILQSRWLKNNTPLHCLAHSLNPKYYTQAWLDEVNGREAPHVDEEISTERNKCFRRMFGDGPELHKIKQQFGNFSLFAAGFSSFDSIEDRTYLEPKIWWGIHGNSAPELQKLALKLLGQPSSSSCAERNRLNPGRAEDLVFVHQNLRLISRKSAEYSSGPTRFWDIGGDTHDIFGGGADFLQEAVLSLDEPDVEAMLDDLEDH</sequence>
<evidence type="ECO:0000313" key="1">
    <source>
        <dbReference type="EnsemblPlants" id="AVESA.00010b.r2.4DG0718520.1.CDS"/>
    </source>
</evidence>
<organism evidence="1 2">
    <name type="scientific">Avena sativa</name>
    <name type="common">Oat</name>
    <dbReference type="NCBI Taxonomy" id="4498"/>
    <lineage>
        <taxon>Eukaryota</taxon>
        <taxon>Viridiplantae</taxon>
        <taxon>Streptophyta</taxon>
        <taxon>Embryophyta</taxon>
        <taxon>Tracheophyta</taxon>
        <taxon>Spermatophyta</taxon>
        <taxon>Magnoliopsida</taxon>
        <taxon>Liliopsida</taxon>
        <taxon>Poales</taxon>
        <taxon>Poaceae</taxon>
        <taxon>BOP clade</taxon>
        <taxon>Pooideae</taxon>
        <taxon>Poodae</taxon>
        <taxon>Poeae</taxon>
        <taxon>Poeae Chloroplast Group 1 (Aveneae type)</taxon>
        <taxon>Aveninae</taxon>
        <taxon>Avena</taxon>
    </lineage>
</organism>
<dbReference type="Proteomes" id="UP001732700">
    <property type="component" value="Chromosome 4D"/>
</dbReference>
<proteinExistence type="predicted"/>
<accession>A0ACD5X661</accession>
<keyword evidence="2" id="KW-1185">Reference proteome</keyword>
<dbReference type="EnsemblPlants" id="AVESA.00010b.r2.4DG0718520.1">
    <property type="protein sequence ID" value="AVESA.00010b.r2.4DG0718520.1.CDS"/>
    <property type="gene ID" value="AVESA.00010b.r2.4DG0718520"/>
</dbReference>
<protein>
    <submittedName>
        <fullName evidence="1">Uncharacterized protein</fullName>
    </submittedName>
</protein>
<evidence type="ECO:0000313" key="2">
    <source>
        <dbReference type="Proteomes" id="UP001732700"/>
    </source>
</evidence>